<dbReference type="PANTHER" id="PTHR42748:SF26">
    <property type="entry name" value="NMRA-LIKE DOMAIN-CONTAINING PROTEIN"/>
    <property type="match status" value="1"/>
</dbReference>
<dbReference type="InterPro" id="IPR036291">
    <property type="entry name" value="NAD(P)-bd_dom_sf"/>
</dbReference>
<dbReference type="PANTHER" id="PTHR42748">
    <property type="entry name" value="NITROGEN METABOLITE REPRESSION PROTEIN NMRA FAMILY MEMBER"/>
    <property type="match status" value="1"/>
</dbReference>
<dbReference type="OrthoDB" id="3358371at2759"/>
<keyword evidence="5" id="KW-1185">Reference proteome</keyword>
<dbReference type="eggNOG" id="ENOG502SHS9">
    <property type="taxonomic scope" value="Eukaryota"/>
</dbReference>
<gene>
    <name evidence="4" type="ORF">HMPREF1541_05255</name>
</gene>
<dbReference type="VEuPathDB" id="FungiDB:HMPREF1541_05255"/>
<name>W2RXD9_CYPE1</name>
<reference evidence="4 5" key="1">
    <citation type="submission" date="2013-03" db="EMBL/GenBank/DDBJ databases">
        <title>The Genome Sequence of Phialophora europaea CBS 101466.</title>
        <authorList>
            <consortium name="The Broad Institute Genomics Platform"/>
            <person name="Cuomo C."/>
            <person name="de Hoog S."/>
            <person name="Gorbushina A."/>
            <person name="Walker B."/>
            <person name="Young S.K."/>
            <person name="Zeng Q."/>
            <person name="Gargeya S."/>
            <person name="Fitzgerald M."/>
            <person name="Haas B."/>
            <person name="Abouelleil A."/>
            <person name="Allen A.W."/>
            <person name="Alvarado L."/>
            <person name="Arachchi H.M."/>
            <person name="Berlin A.M."/>
            <person name="Chapman S.B."/>
            <person name="Gainer-Dewar J."/>
            <person name="Goldberg J."/>
            <person name="Griggs A."/>
            <person name="Gujja S."/>
            <person name="Hansen M."/>
            <person name="Howarth C."/>
            <person name="Imamovic A."/>
            <person name="Ireland A."/>
            <person name="Larimer J."/>
            <person name="McCowan C."/>
            <person name="Murphy C."/>
            <person name="Pearson M."/>
            <person name="Poon T.W."/>
            <person name="Priest M."/>
            <person name="Roberts A."/>
            <person name="Saif S."/>
            <person name="Shea T."/>
            <person name="Sisk P."/>
            <person name="Sykes S."/>
            <person name="Wortman J."/>
            <person name="Nusbaum C."/>
            <person name="Birren B."/>
        </authorList>
    </citation>
    <scope>NUCLEOTIDE SEQUENCE [LARGE SCALE GENOMIC DNA]</scope>
    <source>
        <strain evidence="4 5">CBS 101466</strain>
    </source>
</reference>
<dbReference type="GO" id="GO:0005634">
    <property type="term" value="C:nucleus"/>
    <property type="evidence" value="ECO:0007669"/>
    <property type="project" value="TreeGrafter"/>
</dbReference>
<dbReference type="STRING" id="1220924.W2RXD9"/>
<dbReference type="EMBL" id="KB822720">
    <property type="protein sequence ID" value="ETN40975.1"/>
    <property type="molecule type" value="Genomic_DNA"/>
</dbReference>
<organism evidence="4 5">
    <name type="scientific">Cyphellophora europaea (strain CBS 101466)</name>
    <name type="common">Phialophora europaea</name>
    <dbReference type="NCBI Taxonomy" id="1220924"/>
    <lineage>
        <taxon>Eukaryota</taxon>
        <taxon>Fungi</taxon>
        <taxon>Dikarya</taxon>
        <taxon>Ascomycota</taxon>
        <taxon>Pezizomycotina</taxon>
        <taxon>Eurotiomycetes</taxon>
        <taxon>Chaetothyriomycetidae</taxon>
        <taxon>Chaetothyriales</taxon>
        <taxon>Cyphellophoraceae</taxon>
        <taxon>Cyphellophora</taxon>
    </lineage>
</organism>
<dbReference type="AlphaFoldDB" id="W2RXD9"/>
<dbReference type="InterPro" id="IPR008030">
    <property type="entry name" value="NmrA-like"/>
</dbReference>
<protein>
    <recommendedName>
        <fullName evidence="3">NmrA-like domain-containing protein</fullName>
    </recommendedName>
</protein>
<dbReference type="CDD" id="cd05251">
    <property type="entry name" value="NmrA_like_SDR_a"/>
    <property type="match status" value="1"/>
</dbReference>
<comment type="similarity">
    <text evidence="1">Belongs to the NmrA-type oxidoreductase family.</text>
</comment>
<evidence type="ECO:0000259" key="3">
    <source>
        <dbReference type="Pfam" id="PF05368"/>
    </source>
</evidence>
<dbReference type="InterPro" id="IPR051164">
    <property type="entry name" value="NmrA-like_oxidored"/>
</dbReference>
<evidence type="ECO:0000256" key="1">
    <source>
        <dbReference type="ARBA" id="ARBA00006328"/>
    </source>
</evidence>
<dbReference type="InParanoid" id="W2RXD9"/>
<dbReference type="SUPFAM" id="SSF51735">
    <property type="entry name" value="NAD(P)-binding Rossmann-fold domains"/>
    <property type="match status" value="1"/>
</dbReference>
<dbReference type="Gene3D" id="3.40.50.720">
    <property type="entry name" value="NAD(P)-binding Rossmann-like Domain"/>
    <property type="match status" value="1"/>
</dbReference>
<evidence type="ECO:0000256" key="2">
    <source>
        <dbReference type="ARBA" id="ARBA00022857"/>
    </source>
</evidence>
<evidence type="ECO:0000313" key="5">
    <source>
        <dbReference type="Proteomes" id="UP000030752"/>
    </source>
</evidence>
<dbReference type="GeneID" id="19972594"/>
<proteinExistence type="inferred from homology"/>
<keyword evidence="2" id="KW-0521">NADP</keyword>
<sequence>MVVNKKTLVVVGATGMQGGSVVDAFLDLPEWNIRGITRSISSPKARNLSTRGVEMVEANLDDMDSLIRAFSGANVIFGVTDFWKPLSDPALTKFRKPGQKLSHWAYEYELQQGKRIFDAAATIGTLERLVFSTTQDVAKDSEGKYTRAYHADSKAHAEQYGRQTYPDLWSKTSTIQVGMYLSNFAELATEMPQMEEDGSFSFINQFSADTFLPLIAADQDTGPLVKALLNEPPGTKAMGYRAWMRFGEFIEVWSRALGVTARVVTLPIKKILDRSGGLEPDIREMLAEGMANMAEFGYKLRENPVLTQPHQKIGSRTKTGQQYWTVGKGGITSSYY</sequence>
<dbReference type="Proteomes" id="UP000030752">
    <property type="component" value="Unassembled WGS sequence"/>
</dbReference>
<dbReference type="Pfam" id="PF05368">
    <property type="entry name" value="NmrA"/>
    <property type="match status" value="1"/>
</dbReference>
<accession>W2RXD9</accession>
<evidence type="ECO:0000313" key="4">
    <source>
        <dbReference type="EMBL" id="ETN40975.1"/>
    </source>
</evidence>
<dbReference type="Gene3D" id="3.90.25.10">
    <property type="entry name" value="UDP-galactose 4-epimerase, domain 1"/>
    <property type="match status" value="1"/>
</dbReference>
<dbReference type="HOGENOM" id="CLU_007383_8_6_1"/>
<dbReference type="RefSeq" id="XP_008717818.1">
    <property type="nucleotide sequence ID" value="XM_008719596.1"/>
</dbReference>
<feature type="domain" description="NmrA-like" evidence="3">
    <location>
        <begin position="5"/>
        <end position="294"/>
    </location>
</feature>